<evidence type="ECO:0000313" key="1">
    <source>
        <dbReference type="EMBL" id="KAG8650332.1"/>
    </source>
</evidence>
<reference evidence="2" key="1">
    <citation type="journal article" date="2016" name="Nat. Biotechnol.">
        <title>Sequencing wild and cultivated cassava and related species reveals extensive interspecific hybridization and genetic diversity.</title>
        <authorList>
            <person name="Bredeson J.V."/>
            <person name="Lyons J.B."/>
            <person name="Prochnik S.E."/>
            <person name="Wu G.A."/>
            <person name="Ha C.M."/>
            <person name="Edsinger-Gonzales E."/>
            <person name="Grimwood J."/>
            <person name="Schmutz J."/>
            <person name="Rabbi I.Y."/>
            <person name="Egesi C."/>
            <person name="Nauluvula P."/>
            <person name="Lebot V."/>
            <person name="Ndunguru J."/>
            <person name="Mkamilo G."/>
            <person name="Bart R.S."/>
            <person name="Setter T.L."/>
            <person name="Gleadow R.M."/>
            <person name="Kulakow P."/>
            <person name="Ferguson M.E."/>
            <person name="Rounsley S."/>
            <person name="Rokhsar D.S."/>
        </authorList>
    </citation>
    <scope>NUCLEOTIDE SEQUENCE [LARGE SCALE GENOMIC DNA]</scope>
    <source>
        <strain evidence="2">cv. AM560-2</strain>
    </source>
</reference>
<name>A0ACB7HCL7_MANES</name>
<gene>
    <name evidence="1" type="ORF">MANES_07G027417v8</name>
</gene>
<comment type="caution">
    <text evidence="1">The sequence shown here is derived from an EMBL/GenBank/DDBJ whole genome shotgun (WGS) entry which is preliminary data.</text>
</comment>
<sequence length="145" mass="16632">MELVTILAILSLLVVVCSLSFAVGKKIWDKRKQRSSDAKKLEPNFKNLKSELYALLHLATEMERTADEHGATSDHEYNYWRNTRISEISNEAATLVSQNKLENKNLSKKKLAELSKKMEDCTDRISRLRKDAYTFLSTLLNLGRV</sequence>
<evidence type="ECO:0000313" key="2">
    <source>
        <dbReference type="Proteomes" id="UP000091857"/>
    </source>
</evidence>
<dbReference type="EMBL" id="CM004393">
    <property type="protein sequence ID" value="KAG8650332.1"/>
    <property type="molecule type" value="Genomic_DNA"/>
</dbReference>
<organism evidence="1 2">
    <name type="scientific">Manihot esculenta</name>
    <name type="common">Cassava</name>
    <name type="synonym">Jatropha manihot</name>
    <dbReference type="NCBI Taxonomy" id="3983"/>
    <lineage>
        <taxon>Eukaryota</taxon>
        <taxon>Viridiplantae</taxon>
        <taxon>Streptophyta</taxon>
        <taxon>Embryophyta</taxon>
        <taxon>Tracheophyta</taxon>
        <taxon>Spermatophyta</taxon>
        <taxon>Magnoliopsida</taxon>
        <taxon>eudicotyledons</taxon>
        <taxon>Gunneridae</taxon>
        <taxon>Pentapetalae</taxon>
        <taxon>rosids</taxon>
        <taxon>fabids</taxon>
        <taxon>Malpighiales</taxon>
        <taxon>Euphorbiaceae</taxon>
        <taxon>Crotonoideae</taxon>
        <taxon>Manihoteae</taxon>
        <taxon>Manihot</taxon>
    </lineage>
</organism>
<protein>
    <submittedName>
        <fullName evidence="1">Uncharacterized protein</fullName>
    </submittedName>
</protein>
<dbReference type="Proteomes" id="UP000091857">
    <property type="component" value="Chromosome 7"/>
</dbReference>
<proteinExistence type="predicted"/>
<accession>A0ACB7HCL7</accession>
<keyword evidence="2" id="KW-1185">Reference proteome</keyword>